<dbReference type="PANTHER" id="PTHR37816">
    <property type="entry name" value="YALI0E33011P"/>
    <property type="match status" value="1"/>
</dbReference>
<organism evidence="1 2">
    <name type="scientific">Belliella aquatica</name>
    <dbReference type="NCBI Taxonomy" id="1323734"/>
    <lineage>
        <taxon>Bacteria</taxon>
        <taxon>Pseudomonadati</taxon>
        <taxon>Bacteroidota</taxon>
        <taxon>Cytophagia</taxon>
        <taxon>Cytophagales</taxon>
        <taxon>Cyclobacteriaceae</taxon>
        <taxon>Belliella</taxon>
    </lineage>
</organism>
<keyword evidence="2" id="KW-1185">Reference proteome</keyword>
<dbReference type="SUPFAM" id="SSF52540">
    <property type="entry name" value="P-loop containing nucleoside triphosphate hydrolases"/>
    <property type="match status" value="1"/>
</dbReference>
<keyword evidence="1" id="KW-0418">Kinase</keyword>
<dbReference type="PANTHER" id="PTHR37816:SF2">
    <property type="entry name" value="DNA TOPOLOGY MODULATION PROTEIN FLAR-RELATED PROTEIN"/>
    <property type="match status" value="1"/>
</dbReference>
<accession>A0ABQ1N2J6</accession>
<proteinExistence type="predicted"/>
<name>A0ABQ1N2J6_9BACT</name>
<gene>
    <name evidence="1" type="ORF">GCM10010993_33310</name>
</gene>
<dbReference type="Pfam" id="PF13238">
    <property type="entry name" value="AAA_18"/>
    <property type="match status" value="1"/>
</dbReference>
<dbReference type="Proteomes" id="UP000635885">
    <property type="component" value="Unassembled WGS sequence"/>
</dbReference>
<sequence length="212" mass="24769">MPLHRNLIYIDDKDVTNRHNKVMKLHIFGASGSGVTTLGQLVGKKLGVKYFDSDDYFWLKTEPPFTHRRDPNERNQLIAKDLSEKENWILGGSIIHWGDNLFPDFDLIIFLYLPNEIRIERLKKRELERSGDIIYTDPKRAKQFNDFISWATDYDHNTGIANRTLKAHETWLAHTKNPVLKIIGNQTLDEKLELILEKLKEVNIVIRNDTSM</sequence>
<dbReference type="Gene3D" id="3.40.50.300">
    <property type="entry name" value="P-loop containing nucleotide triphosphate hydrolases"/>
    <property type="match status" value="1"/>
</dbReference>
<dbReference type="NCBIfam" id="NF004861">
    <property type="entry name" value="PRK06217.1"/>
    <property type="match status" value="1"/>
</dbReference>
<protein>
    <submittedName>
        <fullName evidence="1">Adenylate kinase</fullName>
    </submittedName>
</protein>
<dbReference type="EMBL" id="BMFD01000017">
    <property type="protein sequence ID" value="GGC52152.1"/>
    <property type="molecule type" value="Genomic_DNA"/>
</dbReference>
<dbReference type="InterPro" id="IPR027417">
    <property type="entry name" value="P-loop_NTPase"/>
</dbReference>
<dbReference type="GO" id="GO:0016301">
    <property type="term" value="F:kinase activity"/>
    <property type="evidence" value="ECO:0007669"/>
    <property type="project" value="UniProtKB-KW"/>
</dbReference>
<keyword evidence="1" id="KW-0808">Transferase</keyword>
<evidence type="ECO:0000313" key="1">
    <source>
        <dbReference type="EMBL" id="GGC52152.1"/>
    </source>
</evidence>
<evidence type="ECO:0000313" key="2">
    <source>
        <dbReference type="Proteomes" id="UP000635885"/>
    </source>
</evidence>
<dbReference type="InterPro" id="IPR052922">
    <property type="entry name" value="Cytidylate_Kinase-2"/>
</dbReference>
<comment type="caution">
    <text evidence="1">The sequence shown here is derived from an EMBL/GenBank/DDBJ whole genome shotgun (WGS) entry which is preliminary data.</text>
</comment>
<reference evidence="2" key="1">
    <citation type="journal article" date="2019" name="Int. J. Syst. Evol. Microbiol.">
        <title>The Global Catalogue of Microorganisms (GCM) 10K type strain sequencing project: providing services to taxonomists for standard genome sequencing and annotation.</title>
        <authorList>
            <consortium name="The Broad Institute Genomics Platform"/>
            <consortium name="The Broad Institute Genome Sequencing Center for Infectious Disease"/>
            <person name="Wu L."/>
            <person name="Ma J."/>
        </authorList>
    </citation>
    <scope>NUCLEOTIDE SEQUENCE [LARGE SCALE GENOMIC DNA]</scope>
    <source>
        <strain evidence="2">CGMCC 1.12479</strain>
    </source>
</reference>